<feature type="disulfide bond" evidence="2">
    <location>
        <begin position="67"/>
        <end position="77"/>
    </location>
</feature>
<evidence type="ECO:0000256" key="1">
    <source>
        <dbReference type="ARBA" id="ARBA00023157"/>
    </source>
</evidence>
<feature type="domain" description="SRCR" evidence="3">
    <location>
        <begin position="22"/>
        <end position="98"/>
    </location>
</feature>
<dbReference type="Proteomes" id="UP000596742">
    <property type="component" value="Unassembled WGS sequence"/>
</dbReference>
<comment type="caution">
    <text evidence="4">The sequence shown here is derived from an EMBL/GenBank/DDBJ whole genome shotgun (WGS) entry which is preliminary data.</text>
</comment>
<protein>
    <recommendedName>
        <fullName evidence="3">SRCR domain-containing protein</fullName>
    </recommendedName>
</protein>
<dbReference type="SUPFAM" id="SSF56487">
    <property type="entry name" value="SRCR-like"/>
    <property type="match status" value="1"/>
</dbReference>
<gene>
    <name evidence="4" type="ORF">MGAL_10B073215</name>
</gene>
<evidence type="ECO:0000259" key="3">
    <source>
        <dbReference type="PROSITE" id="PS50287"/>
    </source>
</evidence>
<dbReference type="PRINTS" id="PR00258">
    <property type="entry name" value="SPERACTRCPTR"/>
</dbReference>
<keyword evidence="1 2" id="KW-1015">Disulfide bond</keyword>
<dbReference type="AlphaFoldDB" id="A0A8B6FLZ3"/>
<name>A0A8B6FLZ3_MYTGA</name>
<keyword evidence="5" id="KW-1185">Reference proteome</keyword>
<dbReference type="PANTHER" id="PTHR48071">
    <property type="entry name" value="SRCR DOMAIN-CONTAINING PROTEIN"/>
    <property type="match status" value="1"/>
</dbReference>
<dbReference type="Pfam" id="PF00530">
    <property type="entry name" value="SRCR"/>
    <property type="match status" value="1"/>
</dbReference>
<dbReference type="PANTHER" id="PTHR48071:SF18">
    <property type="entry name" value="DELETED IN MALIGNANT BRAIN TUMORS 1 PROTEIN-RELATED"/>
    <property type="match status" value="1"/>
</dbReference>
<dbReference type="InterPro" id="IPR036772">
    <property type="entry name" value="SRCR-like_dom_sf"/>
</dbReference>
<dbReference type="PROSITE" id="PS50287">
    <property type="entry name" value="SRCR_2"/>
    <property type="match status" value="1"/>
</dbReference>
<dbReference type="InterPro" id="IPR001190">
    <property type="entry name" value="SRCR"/>
</dbReference>
<proteinExistence type="predicted"/>
<dbReference type="GO" id="GO:0016020">
    <property type="term" value="C:membrane"/>
    <property type="evidence" value="ECO:0007669"/>
    <property type="project" value="InterPro"/>
</dbReference>
<reference evidence="4" key="1">
    <citation type="submission" date="2018-11" db="EMBL/GenBank/DDBJ databases">
        <authorList>
            <person name="Alioto T."/>
            <person name="Alioto T."/>
        </authorList>
    </citation>
    <scope>NUCLEOTIDE SEQUENCE</scope>
</reference>
<accession>A0A8B6FLZ3</accession>
<sequence length="105" mass="11438">MKMPRWESIPKADNNILNFSFWSITGGGSSRFTSIPTAKVLDRSSGTSLGNTVEDGTGIIWLDDMKCTGNELYLVDCSNAGWGEENCHHSEDVGIVCYSLNSNEG</sequence>
<evidence type="ECO:0000256" key="2">
    <source>
        <dbReference type="PROSITE-ProRule" id="PRU00196"/>
    </source>
</evidence>
<dbReference type="OrthoDB" id="10066015at2759"/>
<comment type="caution">
    <text evidence="2">Lacks conserved residue(s) required for the propagation of feature annotation.</text>
</comment>
<organism evidence="4 5">
    <name type="scientific">Mytilus galloprovincialis</name>
    <name type="common">Mediterranean mussel</name>
    <dbReference type="NCBI Taxonomy" id="29158"/>
    <lineage>
        <taxon>Eukaryota</taxon>
        <taxon>Metazoa</taxon>
        <taxon>Spiralia</taxon>
        <taxon>Lophotrochozoa</taxon>
        <taxon>Mollusca</taxon>
        <taxon>Bivalvia</taxon>
        <taxon>Autobranchia</taxon>
        <taxon>Pteriomorphia</taxon>
        <taxon>Mytilida</taxon>
        <taxon>Mytiloidea</taxon>
        <taxon>Mytilidae</taxon>
        <taxon>Mytilinae</taxon>
        <taxon>Mytilus</taxon>
    </lineage>
</organism>
<evidence type="ECO:0000313" key="5">
    <source>
        <dbReference type="Proteomes" id="UP000596742"/>
    </source>
</evidence>
<dbReference type="Gene3D" id="3.10.250.10">
    <property type="entry name" value="SRCR-like domain"/>
    <property type="match status" value="1"/>
</dbReference>
<dbReference type="EMBL" id="UYJE01007098">
    <property type="protein sequence ID" value="VDI51807.1"/>
    <property type="molecule type" value="Genomic_DNA"/>
</dbReference>
<evidence type="ECO:0000313" key="4">
    <source>
        <dbReference type="EMBL" id="VDI51807.1"/>
    </source>
</evidence>
<dbReference type="SMART" id="SM00202">
    <property type="entry name" value="SR"/>
    <property type="match status" value="1"/>
</dbReference>